<evidence type="ECO:0000256" key="1">
    <source>
        <dbReference type="ARBA" id="ARBA00001954"/>
    </source>
</evidence>
<evidence type="ECO:0000256" key="3">
    <source>
        <dbReference type="ARBA" id="ARBA00023002"/>
    </source>
</evidence>
<comment type="similarity">
    <text evidence="5">Belongs to the 2-oxoadipate dioxygenase/decarboxylase family.</text>
</comment>
<evidence type="ECO:0000256" key="7">
    <source>
        <dbReference type="ARBA" id="ARBA00035034"/>
    </source>
</evidence>
<dbReference type="SMART" id="SM01150">
    <property type="entry name" value="DUF1338"/>
    <property type="match status" value="1"/>
</dbReference>
<keyword evidence="2" id="KW-0223">Dioxygenase</keyword>
<evidence type="ECO:0000256" key="4">
    <source>
        <dbReference type="ARBA" id="ARBA00023004"/>
    </source>
</evidence>
<evidence type="ECO:0000313" key="9">
    <source>
        <dbReference type="EMBL" id="KAI9633329.1"/>
    </source>
</evidence>
<accession>A0AA38LTG7</accession>
<evidence type="ECO:0000256" key="5">
    <source>
        <dbReference type="ARBA" id="ARBA00035013"/>
    </source>
</evidence>
<evidence type="ECO:0000256" key="6">
    <source>
        <dbReference type="ARBA" id="ARBA00035023"/>
    </source>
</evidence>
<keyword evidence="3" id="KW-0560">Oxidoreductase</keyword>
<dbReference type="AlphaFoldDB" id="A0AA38LTG7"/>
<dbReference type="InterPro" id="IPR009770">
    <property type="entry name" value="HGLS"/>
</dbReference>
<sequence>MPISTYVPRDTLRTEFSAALSEMYRVEVPLYGDLVELVDEINGGVVKKEGDHLGEWQSADRLNVERHGAIRLGTPHELHTISRLFALLGMYPVGYYDLSTSGVPVHSTAFRPLSPSALAINPFRVFTSLLRPELILDTRLREECLAILSKRNIFHPHLLPLIAKAENQGGLGRSDAAELVEYALETFRWHERSLVCRETYSRMRKAHPLLADIAGFRGPHINHLTPRVLDIDAAQKSMEGRGIPPKDIIEGPPNRLCPILLRQTSFKALTEPILFAEGSGGEMGSHRARFGEIESRGAALTPKGHELYLSLLAKVPVVPGETNEAHQLKLAVAFEAFPDTWAEIRTQKLAYFRYFTRPTSSTMFGGIVSQADAESRPTPETLEELIVSGKVGFEPIVYEDFLPASAAGIFQSNLDQRGPETETTESSREVFERALGGKVADYWELYEAMEEASLVEVAKAFGMRC</sequence>
<dbReference type="CDD" id="cd16348">
    <property type="entry name" value="VOC_YdcJ_like"/>
    <property type="match status" value="1"/>
</dbReference>
<protein>
    <recommendedName>
        <fullName evidence="7">2-oxoadipate dioxygenase/decarboxylase</fullName>
        <ecNumber evidence="6">1.13.11.93</ecNumber>
    </recommendedName>
    <alternativeName>
        <fullName evidence="8">2-hydroxyglutarate synthase</fullName>
    </alternativeName>
</protein>
<gene>
    <name evidence="9" type="ORF">MKK02DRAFT_18387</name>
</gene>
<reference evidence="9" key="1">
    <citation type="journal article" date="2022" name="G3 (Bethesda)">
        <title>High quality genome of the basidiomycete yeast Dioszegia hungarica PDD-24b-2 isolated from cloud water.</title>
        <authorList>
            <person name="Jarrige D."/>
            <person name="Haridas S."/>
            <person name="Bleykasten-Grosshans C."/>
            <person name="Joly M."/>
            <person name="Nadalig T."/>
            <person name="Sancelme M."/>
            <person name="Vuilleumier S."/>
            <person name="Grigoriev I.V."/>
            <person name="Amato P."/>
            <person name="Bringel F."/>
        </authorList>
    </citation>
    <scope>NUCLEOTIDE SEQUENCE</scope>
    <source>
        <strain evidence="9">PDD-24b-2</strain>
    </source>
</reference>
<comment type="caution">
    <text evidence="9">The sequence shown here is derived from an EMBL/GenBank/DDBJ whole genome shotgun (WGS) entry which is preliminary data.</text>
</comment>
<dbReference type="EMBL" id="JAKWFO010000011">
    <property type="protein sequence ID" value="KAI9633329.1"/>
    <property type="molecule type" value="Genomic_DNA"/>
</dbReference>
<dbReference type="GeneID" id="77725138"/>
<keyword evidence="10" id="KW-1185">Reference proteome</keyword>
<dbReference type="Gene3D" id="3.10.180.80">
    <property type="entry name" value="Uncharacterised protein PF07063, DUF1338"/>
    <property type="match status" value="1"/>
</dbReference>
<dbReference type="PANTHER" id="PTHR39479:SF2">
    <property type="entry name" value="2-OXOADIPATE DIOXYGENASE_DECARBOXYLASE"/>
    <property type="match status" value="1"/>
</dbReference>
<name>A0AA38LTG7_9TREE</name>
<proteinExistence type="inferred from homology"/>
<evidence type="ECO:0000256" key="8">
    <source>
        <dbReference type="ARBA" id="ARBA00035045"/>
    </source>
</evidence>
<evidence type="ECO:0000313" key="10">
    <source>
        <dbReference type="Proteomes" id="UP001164286"/>
    </source>
</evidence>
<dbReference type="PANTHER" id="PTHR39479">
    <property type="match status" value="1"/>
</dbReference>
<comment type="cofactor">
    <cofactor evidence="1">
        <name>Fe(2+)</name>
        <dbReference type="ChEBI" id="CHEBI:29033"/>
    </cofactor>
</comment>
<evidence type="ECO:0000256" key="2">
    <source>
        <dbReference type="ARBA" id="ARBA00022964"/>
    </source>
</evidence>
<organism evidence="9 10">
    <name type="scientific">Dioszegia hungarica</name>
    <dbReference type="NCBI Taxonomy" id="4972"/>
    <lineage>
        <taxon>Eukaryota</taxon>
        <taxon>Fungi</taxon>
        <taxon>Dikarya</taxon>
        <taxon>Basidiomycota</taxon>
        <taxon>Agaricomycotina</taxon>
        <taxon>Tremellomycetes</taxon>
        <taxon>Tremellales</taxon>
        <taxon>Bulleribasidiaceae</taxon>
        <taxon>Dioszegia</taxon>
    </lineage>
</organism>
<dbReference type="RefSeq" id="XP_052943106.1">
    <property type="nucleotide sequence ID" value="XM_053085937.1"/>
</dbReference>
<dbReference type="Pfam" id="PF07063">
    <property type="entry name" value="HGLS"/>
    <property type="match status" value="1"/>
</dbReference>
<dbReference type="InterPro" id="IPR047869">
    <property type="entry name" value="YdcJ_bac-like"/>
</dbReference>
<keyword evidence="4" id="KW-0408">Iron</keyword>
<dbReference type="GO" id="GO:0051213">
    <property type="term" value="F:dioxygenase activity"/>
    <property type="evidence" value="ECO:0007669"/>
    <property type="project" value="UniProtKB-KW"/>
</dbReference>
<dbReference type="EC" id="1.13.11.93" evidence="6"/>
<dbReference type="Proteomes" id="UP001164286">
    <property type="component" value="Unassembled WGS sequence"/>
</dbReference>